<dbReference type="PANTHER" id="PTHR15441">
    <property type="entry name" value="RIBONUCLEASE P PROTEIN SUBUNIT P14"/>
    <property type="match status" value="1"/>
</dbReference>
<sequence>MVRIKHRYLLVNVLYPQDTSNAKHNDEKLPWSVQFRRPSSDRFEAGFIVRLVRNGVAELFGDYGAGVVSGSVKIIYCSSATSTAIIRVARAHYRLVWAALCFVTRLPKPIDQPCVIHVLRVSGTIKKAEEEAIRRARLTILRASKATINGNPIAGADATDHEDLQMLDNIIDHDADDDEDEND</sequence>
<dbReference type="GO" id="GO:0033204">
    <property type="term" value="F:ribonuclease P RNA binding"/>
    <property type="evidence" value="ECO:0007669"/>
    <property type="project" value="TreeGrafter"/>
</dbReference>
<keyword evidence="6" id="KW-0378">Hydrolase</keyword>
<dbReference type="OrthoDB" id="24745at2759"/>
<dbReference type="InterPro" id="IPR002759">
    <property type="entry name" value="Pop5/Rpp14/Rnp2-like"/>
</dbReference>
<keyword evidence="7" id="KW-0539">Nucleus</keyword>
<dbReference type="GO" id="GO:0030681">
    <property type="term" value="C:multimeric ribonuclease P complex"/>
    <property type="evidence" value="ECO:0007669"/>
    <property type="project" value="TreeGrafter"/>
</dbReference>
<dbReference type="EC" id="3.1.26.5" evidence="4"/>
<evidence type="ECO:0000256" key="7">
    <source>
        <dbReference type="ARBA" id="ARBA00023242"/>
    </source>
</evidence>
<evidence type="ECO:0000256" key="5">
    <source>
        <dbReference type="ARBA" id="ARBA00022694"/>
    </source>
</evidence>
<accession>A0A139HZM5</accession>
<keyword evidence="5" id="KW-0819">tRNA processing</keyword>
<gene>
    <name evidence="10" type="ORF">AC579_3248</name>
</gene>
<dbReference type="SUPFAM" id="SSF160350">
    <property type="entry name" value="Rnp2-like"/>
    <property type="match status" value="1"/>
</dbReference>
<dbReference type="GO" id="GO:0001682">
    <property type="term" value="P:tRNA 5'-leader removal"/>
    <property type="evidence" value="ECO:0007669"/>
    <property type="project" value="InterPro"/>
</dbReference>
<evidence type="ECO:0000313" key="11">
    <source>
        <dbReference type="Proteomes" id="UP000073492"/>
    </source>
</evidence>
<dbReference type="PANTHER" id="PTHR15441:SF2">
    <property type="entry name" value="RIBONUCLEASE P_MRP PROTEIN SUBUNIT POP5"/>
    <property type="match status" value="1"/>
</dbReference>
<evidence type="ECO:0000256" key="8">
    <source>
        <dbReference type="ARBA" id="ARBA00044198"/>
    </source>
</evidence>
<evidence type="ECO:0000256" key="2">
    <source>
        <dbReference type="ARBA" id="ARBA00004123"/>
    </source>
</evidence>
<comment type="similarity">
    <text evidence="3">Belongs to the eukaryotic/archaeal RNase P protein component 2 family.</text>
</comment>
<dbReference type="Pfam" id="PF01900">
    <property type="entry name" value="RNase_P_Rpp14"/>
    <property type="match status" value="1"/>
</dbReference>
<keyword evidence="11" id="KW-1185">Reference proteome</keyword>
<dbReference type="STRING" id="113226.A0A139HZM5"/>
<comment type="subcellular location">
    <subcellularLocation>
        <location evidence="2">Nucleus</location>
    </subcellularLocation>
</comment>
<comment type="function">
    <text evidence="9">Component of ribonuclease P, a protein complex that generates mature tRNA molecules by cleaving their 5'-ends. Also a component of RNase MRP, which cleaves pre-rRNA sequences.</text>
</comment>
<dbReference type="EMBL" id="LFZO01000514">
    <property type="protein sequence ID" value="KXT07916.1"/>
    <property type="molecule type" value="Genomic_DNA"/>
</dbReference>
<dbReference type="Gene3D" id="3.30.70.3250">
    <property type="entry name" value="Ribonuclease P, Pop5 subunit"/>
    <property type="match status" value="1"/>
</dbReference>
<dbReference type="GO" id="GO:0000172">
    <property type="term" value="C:ribonuclease MRP complex"/>
    <property type="evidence" value="ECO:0007669"/>
    <property type="project" value="TreeGrafter"/>
</dbReference>
<evidence type="ECO:0000256" key="4">
    <source>
        <dbReference type="ARBA" id="ARBA00012179"/>
    </source>
</evidence>
<dbReference type="AlphaFoldDB" id="A0A139HZM5"/>
<dbReference type="GO" id="GO:0005730">
    <property type="term" value="C:nucleolus"/>
    <property type="evidence" value="ECO:0007669"/>
    <property type="project" value="TreeGrafter"/>
</dbReference>
<evidence type="ECO:0000313" key="10">
    <source>
        <dbReference type="EMBL" id="KXT07916.1"/>
    </source>
</evidence>
<evidence type="ECO:0000256" key="3">
    <source>
        <dbReference type="ARBA" id="ARBA00010800"/>
    </source>
</evidence>
<evidence type="ECO:0000256" key="1">
    <source>
        <dbReference type="ARBA" id="ARBA00000928"/>
    </source>
</evidence>
<dbReference type="FunFam" id="3.30.70.3250:FF:000004">
    <property type="entry name" value="Ribonuclease P/MRP protein subunit POP5"/>
    <property type="match status" value="1"/>
</dbReference>
<organism evidence="10 11">
    <name type="scientific">Pseudocercospora musae</name>
    <dbReference type="NCBI Taxonomy" id="113226"/>
    <lineage>
        <taxon>Eukaryota</taxon>
        <taxon>Fungi</taxon>
        <taxon>Dikarya</taxon>
        <taxon>Ascomycota</taxon>
        <taxon>Pezizomycotina</taxon>
        <taxon>Dothideomycetes</taxon>
        <taxon>Dothideomycetidae</taxon>
        <taxon>Mycosphaerellales</taxon>
        <taxon>Mycosphaerellaceae</taxon>
        <taxon>Pseudocercospora</taxon>
    </lineage>
</organism>
<dbReference type="GO" id="GO:0000460">
    <property type="term" value="P:maturation of 5.8S rRNA"/>
    <property type="evidence" value="ECO:0007669"/>
    <property type="project" value="UniProtKB-ARBA"/>
</dbReference>
<name>A0A139HZM5_9PEZI</name>
<dbReference type="InterPro" id="IPR038085">
    <property type="entry name" value="Rnp2-like_sf"/>
</dbReference>
<dbReference type="Proteomes" id="UP000073492">
    <property type="component" value="Unassembled WGS sequence"/>
</dbReference>
<dbReference type="GO" id="GO:0004526">
    <property type="term" value="F:ribonuclease P activity"/>
    <property type="evidence" value="ECO:0007669"/>
    <property type="project" value="UniProtKB-EC"/>
</dbReference>
<protein>
    <recommendedName>
        <fullName evidence="8">Ribonuclease P/MRP protein subunit POP5</fullName>
        <ecNumber evidence="4">3.1.26.5</ecNumber>
    </recommendedName>
</protein>
<evidence type="ECO:0000256" key="6">
    <source>
        <dbReference type="ARBA" id="ARBA00022801"/>
    </source>
</evidence>
<comment type="catalytic activity">
    <reaction evidence="1">
        <text>Endonucleolytic cleavage of RNA, removing 5'-extranucleotides from tRNA precursor.</text>
        <dbReference type="EC" id="3.1.26.5"/>
    </reaction>
</comment>
<comment type="caution">
    <text evidence="10">The sequence shown here is derived from an EMBL/GenBank/DDBJ whole genome shotgun (WGS) entry which is preliminary data.</text>
</comment>
<evidence type="ECO:0000256" key="9">
    <source>
        <dbReference type="ARBA" id="ARBA00055200"/>
    </source>
</evidence>
<reference evidence="10 11" key="1">
    <citation type="submission" date="2015-07" db="EMBL/GenBank/DDBJ databases">
        <title>Comparative genomics of the Sigatoka disease complex on banana suggests a link between parallel evolutionary changes in Pseudocercospora fijiensis and Pseudocercospora eumusae and increased virulence on the banana host.</title>
        <authorList>
            <person name="Chang T.-C."/>
            <person name="Salvucci A."/>
            <person name="Crous P.W."/>
            <person name="Stergiopoulos I."/>
        </authorList>
    </citation>
    <scope>NUCLEOTIDE SEQUENCE [LARGE SCALE GENOMIC DNA]</scope>
    <source>
        <strain evidence="10 11">CBS 116634</strain>
    </source>
</reference>
<proteinExistence type="inferred from homology"/>